<organism evidence="2 3">
    <name type="scientific">Pseudomonas phage vB_PseuGesM_254</name>
    <dbReference type="NCBI Taxonomy" id="3092638"/>
    <lineage>
        <taxon>Viruses</taxon>
        <taxon>Duplodnaviria</taxon>
        <taxon>Heunggongvirae</taxon>
        <taxon>Uroviricota</taxon>
        <taxon>Caudoviricetes</taxon>
        <taxon>Vandenendeviridae</taxon>
        <taxon>Chemalvirus</taxon>
        <taxon>Chemalvirus PseuGes254</taxon>
    </lineage>
</organism>
<dbReference type="EMBL" id="OR575930">
    <property type="protein sequence ID" value="WOZ57462.1"/>
    <property type="molecule type" value="Genomic_DNA"/>
</dbReference>
<keyword evidence="3" id="KW-1185">Reference proteome</keyword>
<evidence type="ECO:0000313" key="2">
    <source>
        <dbReference type="EMBL" id="WOZ57462.1"/>
    </source>
</evidence>
<accession>A0AAX4G6C5</accession>
<proteinExistence type="predicted"/>
<protein>
    <submittedName>
        <fullName evidence="2">Uncharacterized protein</fullName>
    </submittedName>
</protein>
<feature type="region of interest" description="Disordered" evidence="1">
    <location>
        <begin position="95"/>
        <end position="119"/>
    </location>
</feature>
<dbReference type="Proteomes" id="UP001305174">
    <property type="component" value="Segment"/>
</dbReference>
<name>A0AAX4G6C5_9CAUD</name>
<evidence type="ECO:0000313" key="3">
    <source>
        <dbReference type="Proteomes" id="UP001305174"/>
    </source>
</evidence>
<reference evidence="3" key="1">
    <citation type="submission" date="2024-05" db="EMBL/GenBank/DDBJ databases">
        <authorList>
            <person name="Tikunov A.Y."/>
            <person name="Morozova V.V."/>
            <person name="Kozlova Y.N."/>
            <person name="Tikunova N.V."/>
            <person name="Babkin I.V."/>
        </authorList>
    </citation>
    <scope>NUCLEOTIDE SEQUENCE [LARGE SCALE GENOMIC DNA]</scope>
</reference>
<sequence length="119" mass="13808">MMAPLLFDLEKCMSEKEPVIFVLDKITYRFDGKQRITVVSYKQFSDYDFIPPATFFIQNAVGHYIFIHTARRNIAQEWVDNEYGKGRYTVKASKLQKGKELGENSRPAHGTATRRGQKK</sequence>
<evidence type="ECO:0000256" key="1">
    <source>
        <dbReference type="SAM" id="MobiDB-lite"/>
    </source>
</evidence>